<sequence length="188" mass="21225">MNFPTLLYLLVLFIVGGNCTSENCLCAQGFCASGWVQYKDACYANFTTRLSWANAETKCQSLNSHLASIHSVEENDFIYVLMGKIHNHGTGQAYWIGGHDTFKESGLIILGPEGKYMWTDGSAWDFAKFGSGQPDNLGNENYIGSWYPENDHITWNDYPTSYSFPFVCKYQLRNRICCDSGYIKPVKT</sequence>
<organism evidence="3 4">
    <name type="scientific">Microcaecilia unicolor</name>
    <dbReference type="NCBI Taxonomy" id="1415580"/>
    <lineage>
        <taxon>Eukaryota</taxon>
        <taxon>Metazoa</taxon>
        <taxon>Chordata</taxon>
        <taxon>Craniata</taxon>
        <taxon>Vertebrata</taxon>
        <taxon>Euteleostomi</taxon>
        <taxon>Amphibia</taxon>
        <taxon>Gymnophiona</taxon>
        <taxon>Siphonopidae</taxon>
        <taxon>Microcaecilia</taxon>
    </lineage>
</organism>
<dbReference type="PROSITE" id="PS50041">
    <property type="entry name" value="C_TYPE_LECTIN_2"/>
    <property type="match status" value="1"/>
</dbReference>
<keyword evidence="3" id="KW-1185">Reference proteome</keyword>
<dbReference type="OrthoDB" id="441660at2759"/>
<dbReference type="Gene3D" id="3.10.100.10">
    <property type="entry name" value="Mannose-Binding Protein A, subunit A"/>
    <property type="match status" value="1"/>
</dbReference>
<dbReference type="InterPro" id="IPR001304">
    <property type="entry name" value="C-type_lectin-like"/>
</dbReference>
<accession>A0A6P7X559</accession>
<keyword evidence="1" id="KW-0732">Signal</keyword>
<protein>
    <submittedName>
        <fullName evidence="4">Lectin-like</fullName>
    </submittedName>
</protein>
<dbReference type="SUPFAM" id="SSF56436">
    <property type="entry name" value="C-type lectin-like"/>
    <property type="match status" value="1"/>
</dbReference>
<proteinExistence type="predicted"/>
<dbReference type="Pfam" id="PF00059">
    <property type="entry name" value="Lectin_C"/>
    <property type="match status" value="1"/>
</dbReference>
<dbReference type="GeneID" id="115459597"/>
<dbReference type="Proteomes" id="UP000515156">
    <property type="component" value="Unplaced"/>
</dbReference>
<feature type="chain" id="PRO_5028430376" evidence="1">
    <location>
        <begin position="22"/>
        <end position="188"/>
    </location>
</feature>
<feature type="domain" description="C-type lectin" evidence="2">
    <location>
        <begin position="38"/>
        <end position="169"/>
    </location>
</feature>
<evidence type="ECO:0000259" key="2">
    <source>
        <dbReference type="PROSITE" id="PS50041"/>
    </source>
</evidence>
<dbReference type="RefSeq" id="XP_030045264.1">
    <property type="nucleotide sequence ID" value="XM_030189404.1"/>
</dbReference>
<evidence type="ECO:0000313" key="4">
    <source>
        <dbReference type="RefSeq" id="XP_030045264.1"/>
    </source>
</evidence>
<name>A0A6P7X559_9AMPH</name>
<dbReference type="InterPro" id="IPR016187">
    <property type="entry name" value="CTDL_fold"/>
</dbReference>
<dbReference type="InterPro" id="IPR050111">
    <property type="entry name" value="C-type_lectin/snaclec_domain"/>
</dbReference>
<dbReference type="InParanoid" id="A0A6P7X559"/>
<reference evidence="4" key="1">
    <citation type="submission" date="2025-08" db="UniProtKB">
        <authorList>
            <consortium name="RefSeq"/>
        </authorList>
    </citation>
    <scope>IDENTIFICATION</scope>
</reference>
<gene>
    <name evidence="4" type="primary">LOC115459597</name>
</gene>
<dbReference type="PANTHER" id="PTHR22803">
    <property type="entry name" value="MANNOSE, PHOSPHOLIPASE, LECTIN RECEPTOR RELATED"/>
    <property type="match status" value="1"/>
</dbReference>
<evidence type="ECO:0000313" key="3">
    <source>
        <dbReference type="Proteomes" id="UP000515156"/>
    </source>
</evidence>
<dbReference type="KEGG" id="muo:115459597"/>
<feature type="signal peptide" evidence="1">
    <location>
        <begin position="1"/>
        <end position="21"/>
    </location>
</feature>
<dbReference type="AlphaFoldDB" id="A0A6P7X559"/>
<evidence type="ECO:0000256" key="1">
    <source>
        <dbReference type="SAM" id="SignalP"/>
    </source>
</evidence>
<dbReference type="InterPro" id="IPR016186">
    <property type="entry name" value="C-type_lectin-like/link_sf"/>
</dbReference>
<dbReference type="SMART" id="SM00034">
    <property type="entry name" value="CLECT"/>
    <property type="match status" value="1"/>
</dbReference>